<feature type="domain" description="BioF2-like acetyltransferase" evidence="1">
    <location>
        <begin position="101"/>
        <end position="248"/>
    </location>
</feature>
<keyword evidence="3" id="KW-1185">Reference proteome</keyword>
<dbReference type="RefSeq" id="WP_379924203.1">
    <property type="nucleotide sequence ID" value="NZ_JBHTJI010000001.1"/>
</dbReference>
<evidence type="ECO:0000313" key="2">
    <source>
        <dbReference type="EMBL" id="MFD0988639.1"/>
    </source>
</evidence>
<evidence type="ECO:0000313" key="3">
    <source>
        <dbReference type="Proteomes" id="UP001597061"/>
    </source>
</evidence>
<dbReference type="EMBL" id="JBHTJI010000001">
    <property type="protein sequence ID" value="MFD0988639.1"/>
    <property type="molecule type" value="Genomic_DNA"/>
</dbReference>
<dbReference type="InterPro" id="IPR016181">
    <property type="entry name" value="Acyl_CoA_acyltransferase"/>
</dbReference>
<protein>
    <submittedName>
        <fullName evidence="2">GNAT family N-acetyltransferase</fullName>
        <ecNumber evidence="2">2.3.1.-</ecNumber>
    </submittedName>
</protein>
<evidence type="ECO:0000259" key="1">
    <source>
        <dbReference type="Pfam" id="PF13480"/>
    </source>
</evidence>
<name>A0ABW3JE95_9FLAO</name>
<sequence>MAIHNNFHETISTKNEVLACYKKLSFTHNKVNIYTAQTLKKNKQNNTQNVSLFPSYIQPEFFNTDTVEVVKIPQEKITGYAVLINNHENLDTLFKTEYKKSFRANILRFVNRFEDCFDASYKLFYGHISQDDYTFLMATLHNMLTNRFDQRNDSNKVLNNWEFYLSTTYNLILEKKASLFVIYQNTTPVHICINHHFNNILFVSVPSYNINYAKFALGNVSLYKLLEWSVNNKYEIMDMAQGYLEYKRRWSNLIYTFEHHIVFNKSNLKSKLDAAIEIKKLNFKNYLKSKNIDELIETIKKRLKNSNASVEVLNYSFEDLKQQNTDNLIAIKQGTSKYNELVKPINDFLYTNKAHINNIRIFETTKTNEFLFCSANTIQKLTIK</sequence>
<dbReference type="GO" id="GO:0016746">
    <property type="term" value="F:acyltransferase activity"/>
    <property type="evidence" value="ECO:0007669"/>
    <property type="project" value="UniProtKB-KW"/>
</dbReference>
<dbReference type="Pfam" id="PF13480">
    <property type="entry name" value="Acetyltransf_6"/>
    <property type="match status" value="1"/>
</dbReference>
<comment type="caution">
    <text evidence="2">The sequence shown here is derived from an EMBL/GenBank/DDBJ whole genome shotgun (WGS) entry which is preliminary data.</text>
</comment>
<keyword evidence="2" id="KW-0808">Transferase</keyword>
<reference evidence="3" key="1">
    <citation type="journal article" date="2019" name="Int. J. Syst. Evol. Microbiol.">
        <title>The Global Catalogue of Microorganisms (GCM) 10K type strain sequencing project: providing services to taxonomists for standard genome sequencing and annotation.</title>
        <authorList>
            <consortium name="The Broad Institute Genomics Platform"/>
            <consortium name="The Broad Institute Genome Sequencing Center for Infectious Disease"/>
            <person name="Wu L."/>
            <person name="Ma J."/>
        </authorList>
    </citation>
    <scope>NUCLEOTIDE SEQUENCE [LARGE SCALE GENOMIC DNA]</scope>
    <source>
        <strain evidence="3">CCUG 62414</strain>
    </source>
</reference>
<gene>
    <name evidence="2" type="ORF">ACFQ1R_00900</name>
</gene>
<dbReference type="SUPFAM" id="SSF55729">
    <property type="entry name" value="Acyl-CoA N-acyltransferases (Nat)"/>
    <property type="match status" value="1"/>
</dbReference>
<proteinExistence type="predicted"/>
<keyword evidence="2" id="KW-0012">Acyltransferase</keyword>
<dbReference type="InterPro" id="IPR038740">
    <property type="entry name" value="BioF2-like_GNAT_dom"/>
</dbReference>
<accession>A0ABW3JE95</accession>
<dbReference type="Proteomes" id="UP001597061">
    <property type="component" value="Unassembled WGS sequence"/>
</dbReference>
<organism evidence="2 3">
    <name type="scientific">Mariniflexile jejuense</name>
    <dbReference type="NCBI Taxonomy" id="1173582"/>
    <lineage>
        <taxon>Bacteria</taxon>
        <taxon>Pseudomonadati</taxon>
        <taxon>Bacteroidota</taxon>
        <taxon>Flavobacteriia</taxon>
        <taxon>Flavobacteriales</taxon>
        <taxon>Flavobacteriaceae</taxon>
        <taxon>Mariniflexile</taxon>
    </lineage>
</organism>
<dbReference type="EC" id="2.3.1.-" evidence="2"/>